<keyword evidence="2" id="KW-0812">Transmembrane</keyword>
<feature type="transmembrane region" description="Helical" evidence="2">
    <location>
        <begin position="42"/>
        <end position="66"/>
    </location>
</feature>
<reference evidence="3" key="2">
    <citation type="submission" date="2023-05" db="EMBL/GenBank/DDBJ databases">
        <authorList>
            <consortium name="Lawrence Berkeley National Laboratory"/>
            <person name="Steindorff A."/>
            <person name="Hensen N."/>
            <person name="Bonometti L."/>
            <person name="Westerberg I."/>
            <person name="Brannstrom I.O."/>
            <person name="Guillou S."/>
            <person name="Cros-Aarteil S."/>
            <person name="Calhoun S."/>
            <person name="Haridas S."/>
            <person name="Kuo A."/>
            <person name="Mondo S."/>
            <person name="Pangilinan J."/>
            <person name="Riley R."/>
            <person name="Labutti K."/>
            <person name="Andreopoulos B."/>
            <person name="Lipzen A."/>
            <person name="Chen C."/>
            <person name="Yanf M."/>
            <person name="Daum C."/>
            <person name="Ng V."/>
            <person name="Clum A."/>
            <person name="Ohm R."/>
            <person name="Martin F."/>
            <person name="Silar P."/>
            <person name="Natvig D."/>
            <person name="Lalanne C."/>
            <person name="Gautier V."/>
            <person name="Ament-Velasquez S.L."/>
            <person name="Kruys A."/>
            <person name="Hutchinson M.I."/>
            <person name="Powell A.J."/>
            <person name="Barry K."/>
            <person name="Miller A.N."/>
            <person name="Grigoriev I.V."/>
            <person name="Debuchy R."/>
            <person name="Gladieux P."/>
            <person name="Thoren M.H."/>
            <person name="Johannesson H."/>
        </authorList>
    </citation>
    <scope>NUCLEOTIDE SEQUENCE</scope>
    <source>
        <strain evidence="3">PSN293</strain>
    </source>
</reference>
<name>A0AAN6YI89_9PEZI</name>
<feature type="transmembrane region" description="Helical" evidence="2">
    <location>
        <begin position="78"/>
        <end position="100"/>
    </location>
</feature>
<feature type="compositionally biased region" description="Polar residues" evidence="1">
    <location>
        <begin position="200"/>
        <end position="210"/>
    </location>
</feature>
<gene>
    <name evidence="3" type="ORF">QBC37DRAFT_71509</name>
</gene>
<feature type="compositionally biased region" description="Pro residues" evidence="1">
    <location>
        <begin position="342"/>
        <end position="368"/>
    </location>
</feature>
<organism evidence="3 4">
    <name type="scientific">Rhypophila decipiens</name>
    <dbReference type="NCBI Taxonomy" id="261697"/>
    <lineage>
        <taxon>Eukaryota</taxon>
        <taxon>Fungi</taxon>
        <taxon>Dikarya</taxon>
        <taxon>Ascomycota</taxon>
        <taxon>Pezizomycotina</taxon>
        <taxon>Sordariomycetes</taxon>
        <taxon>Sordariomycetidae</taxon>
        <taxon>Sordariales</taxon>
        <taxon>Naviculisporaceae</taxon>
        <taxon>Rhypophila</taxon>
    </lineage>
</organism>
<accession>A0AAN6YI89</accession>
<feature type="region of interest" description="Disordered" evidence="1">
    <location>
        <begin position="118"/>
        <end position="140"/>
    </location>
</feature>
<feature type="transmembrane region" description="Helical" evidence="2">
    <location>
        <begin position="152"/>
        <end position="172"/>
    </location>
</feature>
<evidence type="ECO:0000256" key="2">
    <source>
        <dbReference type="SAM" id="Phobius"/>
    </source>
</evidence>
<comment type="caution">
    <text evidence="3">The sequence shown here is derived from an EMBL/GenBank/DDBJ whole genome shotgun (WGS) entry which is preliminary data.</text>
</comment>
<feature type="transmembrane region" description="Helical" evidence="2">
    <location>
        <begin position="12"/>
        <end position="36"/>
    </location>
</feature>
<feature type="compositionally biased region" description="Basic and acidic residues" evidence="1">
    <location>
        <begin position="484"/>
        <end position="494"/>
    </location>
</feature>
<dbReference type="Proteomes" id="UP001301769">
    <property type="component" value="Unassembled WGS sequence"/>
</dbReference>
<feature type="region of interest" description="Disordered" evidence="1">
    <location>
        <begin position="180"/>
        <end position="410"/>
    </location>
</feature>
<evidence type="ECO:0000313" key="3">
    <source>
        <dbReference type="EMBL" id="KAK4219799.1"/>
    </source>
</evidence>
<feature type="compositionally biased region" description="Polar residues" evidence="1">
    <location>
        <begin position="248"/>
        <end position="258"/>
    </location>
</feature>
<feature type="compositionally biased region" description="Low complexity" evidence="1">
    <location>
        <begin position="259"/>
        <end position="290"/>
    </location>
</feature>
<reference evidence="3" key="1">
    <citation type="journal article" date="2023" name="Mol. Phylogenet. Evol.">
        <title>Genome-scale phylogeny and comparative genomics of the fungal order Sordariales.</title>
        <authorList>
            <person name="Hensen N."/>
            <person name="Bonometti L."/>
            <person name="Westerberg I."/>
            <person name="Brannstrom I.O."/>
            <person name="Guillou S."/>
            <person name="Cros-Aarteil S."/>
            <person name="Calhoun S."/>
            <person name="Haridas S."/>
            <person name="Kuo A."/>
            <person name="Mondo S."/>
            <person name="Pangilinan J."/>
            <person name="Riley R."/>
            <person name="LaButti K."/>
            <person name="Andreopoulos B."/>
            <person name="Lipzen A."/>
            <person name="Chen C."/>
            <person name="Yan M."/>
            <person name="Daum C."/>
            <person name="Ng V."/>
            <person name="Clum A."/>
            <person name="Steindorff A."/>
            <person name="Ohm R.A."/>
            <person name="Martin F."/>
            <person name="Silar P."/>
            <person name="Natvig D.O."/>
            <person name="Lalanne C."/>
            <person name="Gautier V."/>
            <person name="Ament-Velasquez S.L."/>
            <person name="Kruys A."/>
            <person name="Hutchinson M.I."/>
            <person name="Powell A.J."/>
            <person name="Barry K."/>
            <person name="Miller A.N."/>
            <person name="Grigoriev I.V."/>
            <person name="Debuchy R."/>
            <person name="Gladieux P."/>
            <person name="Hiltunen Thoren M."/>
            <person name="Johannesson H."/>
        </authorList>
    </citation>
    <scope>NUCLEOTIDE SEQUENCE</scope>
    <source>
        <strain evidence="3">PSN293</strain>
    </source>
</reference>
<protein>
    <submittedName>
        <fullName evidence="3">Uncharacterized protein</fullName>
    </submittedName>
</protein>
<dbReference type="EMBL" id="MU858046">
    <property type="protein sequence ID" value="KAK4219799.1"/>
    <property type="molecule type" value="Genomic_DNA"/>
</dbReference>
<keyword evidence="2" id="KW-0472">Membrane</keyword>
<feature type="compositionally biased region" description="Low complexity" evidence="1">
    <location>
        <begin position="216"/>
        <end position="228"/>
    </location>
</feature>
<evidence type="ECO:0000256" key="1">
    <source>
        <dbReference type="SAM" id="MobiDB-lite"/>
    </source>
</evidence>
<feature type="compositionally biased region" description="Polar residues" evidence="1">
    <location>
        <begin position="302"/>
        <end position="317"/>
    </location>
</feature>
<sequence length="511" mass="56251">MAAWELTSWLALIRTFQLLGALAGASLNGFVAVMIYLKDRDLLINVVVLELLICSALCYTAVALILQHSGQRSKKPSWLICFLIFDCIAIGMTAVIAWFLSQAGLPSNCVGLAMPGAEPDDPRSTYTSTRFSDESPGQRGEMDKLCAFERSYFFVDLGLMVTFIVTVVLIVFRVRERKQVSRSTKDTETGDDDIDLKTLGATSPLTSSPVARSPLEQQQQNQQQQQQQREQELEQEQEAPPPSEGIITRNTSLRSTVTSSTASHGRSHSSYSHGRSYSSFSHGRSYSRVSTPPAPPSEGIITRNTSIRSTMTSSTASHGGPPYYRSGIPNRRPVGQQSDYPSTPPVPIIGNPHVPPRRPVLPPRPTPPYEGASSSSSSNTIPSNHMTGMGQGFVPIPLEDEDDDDDDFADALVSDGMQHQQRAQMEQQAQFTRQRLQMQQAAMPMLPEDEQFAAEHALVSDGMRPSEPMLPPYEPGENRMPGHGAEDNETRLSEYVKGQTRAQDMKDRGGY</sequence>
<proteinExistence type="predicted"/>
<keyword evidence="4" id="KW-1185">Reference proteome</keyword>
<feature type="compositionally biased region" description="Acidic residues" evidence="1">
    <location>
        <begin position="398"/>
        <end position="409"/>
    </location>
</feature>
<feature type="region of interest" description="Disordered" evidence="1">
    <location>
        <begin position="461"/>
        <end position="511"/>
    </location>
</feature>
<evidence type="ECO:0000313" key="4">
    <source>
        <dbReference type="Proteomes" id="UP001301769"/>
    </source>
</evidence>
<keyword evidence="2" id="KW-1133">Transmembrane helix</keyword>
<dbReference type="AlphaFoldDB" id="A0AAN6YI89"/>